<feature type="non-terminal residue" evidence="2">
    <location>
        <position position="87"/>
    </location>
</feature>
<dbReference type="EMBL" id="QBMC01000146">
    <property type="protein sequence ID" value="PZO12528.1"/>
    <property type="molecule type" value="Genomic_DNA"/>
</dbReference>
<dbReference type="AlphaFoldDB" id="A0A2W4W0B5"/>
<gene>
    <name evidence="2" type="ORF">DCF25_17415</name>
</gene>
<reference evidence="3" key="1">
    <citation type="submission" date="2018-04" db="EMBL/GenBank/DDBJ databases">
        <authorList>
            <person name="Cornet L."/>
        </authorList>
    </citation>
    <scope>NUCLEOTIDE SEQUENCE [LARGE SCALE GENOMIC DNA]</scope>
</reference>
<organism evidence="2 3">
    <name type="scientific">Leptolyngbya foveolarum</name>
    <dbReference type="NCBI Taxonomy" id="47253"/>
    <lineage>
        <taxon>Bacteria</taxon>
        <taxon>Bacillati</taxon>
        <taxon>Cyanobacteriota</taxon>
        <taxon>Cyanophyceae</taxon>
        <taxon>Leptolyngbyales</taxon>
        <taxon>Leptolyngbyaceae</taxon>
        <taxon>Leptolyngbya group</taxon>
        <taxon>Leptolyngbya</taxon>
    </lineage>
</organism>
<proteinExistence type="predicted"/>
<reference evidence="2 3" key="2">
    <citation type="submission" date="2018-06" db="EMBL/GenBank/DDBJ databases">
        <title>Metagenomic assembly of (sub)arctic Cyanobacteria and their associated microbiome from non-axenic cultures.</title>
        <authorList>
            <person name="Baurain D."/>
        </authorList>
    </citation>
    <scope>NUCLEOTIDE SEQUENCE [LARGE SCALE GENOMIC DNA]</scope>
    <source>
        <strain evidence="2">ULC129bin1</strain>
    </source>
</reference>
<comment type="caution">
    <text evidence="2">The sequence shown here is derived from an EMBL/GenBank/DDBJ whole genome shotgun (WGS) entry which is preliminary data.</text>
</comment>
<evidence type="ECO:0000313" key="3">
    <source>
        <dbReference type="Proteomes" id="UP000249354"/>
    </source>
</evidence>
<feature type="region of interest" description="Disordered" evidence="1">
    <location>
        <begin position="52"/>
        <end position="87"/>
    </location>
</feature>
<evidence type="ECO:0000313" key="2">
    <source>
        <dbReference type="EMBL" id="PZO12528.1"/>
    </source>
</evidence>
<accession>A0A2W4W0B5</accession>
<protein>
    <submittedName>
        <fullName evidence="2">Uncharacterized protein</fullName>
    </submittedName>
</protein>
<sequence length="87" mass="9016">GRSVGGWNREGLSRWVGIWLGGLGVGEWDALANRGLEALGLEGGLLADGLPLPEAKSGDRHQAQCPKGYTPATASIGYGNRRGGRSS</sequence>
<feature type="non-terminal residue" evidence="2">
    <location>
        <position position="1"/>
    </location>
</feature>
<evidence type="ECO:0000256" key="1">
    <source>
        <dbReference type="SAM" id="MobiDB-lite"/>
    </source>
</evidence>
<name>A0A2W4W0B5_9CYAN</name>
<dbReference type="Proteomes" id="UP000249354">
    <property type="component" value="Unassembled WGS sequence"/>
</dbReference>